<dbReference type="PANTHER" id="PTHR14939">
    <property type="entry name" value="F-BOX ONLY PROTEIN 22"/>
    <property type="match status" value="1"/>
</dbReference>
<keyword evidence="5" id="KW-0472">Membrane</keyword>
<evidence type="ECO:0000256" key="3">
    <source>
        <dbReference type="ARBA" id="ARBA00022692"/>
    </source>
</evidence>
<dbReference type="SMART" id="SM01204">
    <property type="entry name" value="FIST_C"/>
    <property type="match status" value="1"/>
</dbReference>
<evidence type="ECO:0000313" key="8">
    <source>
        <dbReference type="EMBL" id="CAB4624358.1"/>
    </source>
</evidence>
<reference evidence="8" key="1">
    <citation type="submission" date="2020-05" db="EMBL/GenBank/DDBJ databases">
        <authorList>
            <person name="Chiriac C."/>
            <person name="Salcher M."/>
            <person name="Ghai R."/>
            <person name="Kavagutti S V."/>
        </authorList>
    </citation>
    <scope>NUCLEOTIDE SEQUENCE</scope>
</reference>
<organism evidence="8">
    <name type="scientific">freshwater metagenome</name>
    <dbReference type="NCBI Taxonomy" id="449393"/>
    <lineage>
        <taxon>unclassified sequences</taxon>
        <taxon>metagenomes</taxon>
        <taxon>ecological metagenomes</taxon>
    </lineage>
</organism>
<accession>A0A6J6IIV2</accession>
<gene>
    <name evidence="8" type="ORF">UFOPK1939_00813</name>
</gene>
<dbReference type="GO" id="GO:0005886">
    <property type="term" value="C:plasma membrane"/>
    <property type="evidence" value="ECO:0007669"/>
    <property type="project" value="UniProtKB-SubCell"/>
</dbReference>
<feature type="domain" description="FIST C-domain" evidence="7">
    <location>
        <begin position="263"/>
        <end position="404"/>
    </location>
</feature>
<dbReference type="SMART" id="SM00897">
    <property type="entry name" value="FIST"/>
    <property type="match status" value="1"/>
</dbReference>
<dbReference type="InterPro" id="IPR016741">
    <property type="entry name" value="UCP018953"/>
</dbReference>
<keyword evidence="3" id="KW-0812">Transmembrane</keyword>
<dbReference type="InterPro" id="IPR019494">
    <property type="entry name" value="FIST_C"/>
</dbReference>
<dbReference type="InterPro" id="IPR013702">
    <property type="entry name" value="FIST_domain_N"/>
</dbReference>
<protein>
    <submittedName>
        <fullName evidence="8">Unannotated protein</fullName>
    </submittedName>
</protein>
<name>A0A6J6IIV2_9ZZZZ</name>
<keyword evidence="4" id="KW-1133">Transmembrane helix</keyword>
<evidence type="ECO:0000259" key="7">
    <source>
        <dbReference type="SMART" id="SM01204"/>
    </source>
</evidence>
<comment type="subcellular location">
    <subcellularLocation>
        <location evidence="1">Cell membrane</location>
        <topology evidence="1">Multi-pass membrane protein</topology>
    </subcellularLocation>
</comment>
<dbReference type="Pfam" id="PF10442">
    <property type="entry name" value="FIST_C"/>
    <property type="match status" value="1"/>
</dbReference>
<sequence>MDEVTPQNYAIVNNVPIGQKWRILRVRSLNLPLIGHNGHMTRCADGLARGGHVEDTAARAAQRALDGLQGRAPDVATIFIAGSAPEEAESALLKAAEVIGAQTVIGCTSDGVVAGTHTSGGEPAVSVWAASIPGARIRSFHLEVIRTQDSLAVVGMPQRREDDKVALMLADPWSFPAGGFVDGSVKALDHLPLLGGLAGGPSPGSVRMLTDGRVVNRGAVGLVLGGPANAHVAVAHSTRPVGPPMTVTSADSDVLFELAGQRAAEAIDRVVADLTGHDQALASAGLLVGRVFDEYADDHGVGDFAVQPVLEIDRSTGRVYVADPIDVGTTVRLHVIDPDSARDDIASVVQRLSTETVADGALVFYGSPRGPIGGDSEGDVLSIRRGLAATGVSAMLTRGAIGPVSGGNRLLGFATTMLILGGAVETP</sequence>
<evidence type="ECO:0000259" key="6">
    <source>
        <dbReference type="SMART" id="SM00897"/>
    </source>
</evidence>
<dbReference type="Pfam" id="PF08495">
    <property type="entry name" value="FIST"/>
    <property type="match status" value="1"/>
</dbReference>
<evidence type="ECO:0000256" key="2">
    <source>
        <dbReference type="ARBA" id="ARBA00022475"/>
    </source>
</evidence>
<evidence type="ECO:0000256" key="1">
    <source>
        <dbReference type="ARBA" id="ARBA00004651"/>
    </source>
</evidence>
<evidence type="ECO:0000256" key="5">
    <source>
        <dbReference type="ARBA" id="ARBA00023136"/>
    </source>
</evidence>
<feature type="domain" description="FIST" evidence="6">
    <location>
        <begin position="72"/>
        <end position="262"/>
    </location>
</feature>
<dbReference type="PANTHER" id="PTHR14939:SF5">
    <property type="entry name" value="F-BOX ONLY PROTEIN 22"/>
    <property type="match status" value="1"/>
</dbReference>
<evidence type="ECO:0000256" key="4">
    <source>
        <dbReference type="ARBA" id="ARBA00022989"/>
    </source>
</evidence>
<keyword evidence="2" id="KW-1003">Cell membrane</keyword>
<dbReference type="AlphaFoldDB" id="A0A6J6IIV2"/>
<proteinExistence type="predicted"/>
<dbReference type="EMBL" id="CAEZVF010000120">
    <property type="protein sequence ID" value="CAB4624358.1"/>
    <property type="molecule type" value="Genomic_DNA"/>
</dbReference>
<dbReference type="PIRSF" id="PIRSF018953">
    <property type="entry name" value="UCP018953"/>
    <property type="match status" value="1"/>
</dbReference>